<feature type="transmembrane region" description="Helical" evidence="1">
    <location>
        <begin position="189"/>
        <end position="210"/>
    </location>
</feature>
<keyword evidence="3" id="KW-1185">Reference proteome</keyword>
<proteinExistence type="predicted"/>
<dbReference type="eggNOG" id="COG4485">
    <property type="taxonomic scope" value="Bacteria"/>
</dbReference>
<feature type="transmembrane region" description="Helical" evidence="1">
    <location>
        <begin position="362"/>
        <end position="382"/>
    </location>
</feature>
<feature type="transmembrane region" description="Helical" evidence="1">
    <location>
        <begin position="222"/>
        <end position="244"/>
    </location>
</feature>
<dbReference type="AlphaFoldDB" id="S0JLM8"/>
<evidence type="ECO:0008006" key="4">
    <source>
        <dbReference type="Google" id="ProtNLM"/>
    </source>
</evidence>
<dbReference type="STRING" id="41997.RV16_GL000213"/>
<dbReference type="Proteomes" id="UP000014136">
    <property type="component" value="Unassembled WGS sequence"/>
</dbReference>
<dbReference type="EMBL" id="AHYT01000004">
    <property type="protein sequence ID" value="EOT29405.1"/>
    <property type="molecule type" value="Genomic_DNA"/>
</dbReference>
<name>S0JLM8_9ENTE</name>
<organism evidence="2 3">
    <name type="scientific">Enterococcus saccharolyticus subsp. saccharolyticus ATCC 43076</name>
    <dbReference type="NCBI Taxonomy" id="1139996"/>
    <lineage>
        <taxon>Bacteria</taxon>
        <taxon>Bacillati</taxon>
        <taxon>Bacillota</taxon>
        <taxon>Bacilli</taxon>
        <taxon>Lactobacillales</taxon>
        <taxon>Enterococcaceae</taxon>
        <taxon>Enterococcus</taxon>
    </lineage>
</organism>
<evidence type="ECO:0000313" key="3">
    <source>
        <dbReference type="Proteomes" id="UP000014136"/>
    </source>
</evidence>
<gene>
    <name evidence="2" type="ORF">OMQ_01357</name>
</gene>
<keyword evidence="1" id="KW-0812">Transmembrane</keyword>
<protein>
    <recommendedName>
        <fullName evidence="4">Integral membrane protein</fullName>
    </recommendedName>
</protein>
<feature type="transmembrane region" description="Helical" evidence="1">
    <location>
        <begin position="337"/>
        <end position="355"/>
    </location>
</feature>
<dbReference type="OrthoDB" id="2328595at2"/>
<sequence length="566" mass="65242">MKKMIRTHGLAILLIFLVSLVLILPQLITKGMVIGSDAVFHYNRFYDAAMQIKEGNFQHFISMYGFQQSGRIVNALYGPLVSYIQGFLVLLSPSWFGYQVLSRLMIFTLSGISMYALLNKAHIRGSLSCAGAIFYLTTFSIQYWTMRQGFSSWGAAILPLCLLPIVDMAEKKDFNWLELGILTALMFQTHVFTSLILILIYLPFFLYALIQTSEKIALIKKLAYSIGIFLLLTLAIWISFYMIYSSNTIADPFINQHMDRSAITRNGRYWLTTPIFLAVLLVGQVLASVLLWKKYSPFMRLCIGTMCFFLILSTNLVPWEKLQGRDILVVDLIQFPFRFFVPVTIFLILLACYTFQRYCQKSLLSIAILTTILAVSVGQVMLKAQDPMHEWNEEKRMIQTGKKHLFVRTEDKTELKNAVHSSDFTTFLKLVEKSTPDYLPIYQQNHKNNYRQYEQHILALNPNFKKYVKNHQLYVEWTGEKIAKVKVPIVKYARTELSLNGKKLTDKDILLTKIGTITVKQQPGKNVLTVTFKGSKQIIYPIIFSMFSWIIAIYFLFKTKMSERSS</sequence>
<comment type="caution">
    <text evidence="2">The sequence shown here is derived from an EMBL/GenBank/DDBJ whole genome shotgun (WGS) entry which is preliminary data.</text>
</comment>
<dbReference type="PATRIC" id="fig|1139996.3.peg.1339"/>
<feature type="transmembrane region" description="Helical" evidence="1">
    <location>
        <begin position="123"/>
        <end position="143"/>
    </location>
</feature>
<feature type="transmembrane region" description="Helical" evidence="1">
    <location>
        <begin position="538"/>
        <end position="557"/>
    </location>
</feature>
<evidence type="ECO:0000313" key="2">
    <source>
        <dbReference type="EMBL" id="EOT29405.1"/>
    </source>
</evidence>
<feature type="transmembrane region" description="Helical" evidence="1">
    <location>
        <begin position="298"/>
        <end position="317"/>
    </location>
</feature>
<reference evidence="2 3" key="1">
    <citation type="submission" date="2013-03" db="EMBL/GenBank/DDBJ databases">
        <title>The Genome Sequence of Enterococcus saccharolyticus ATCC_43076 (Illumina only assembly).</title>
        <authorList>
            <consortium name="The Broad Institute Genomics Platform"/>
            <consortium name="The Broad Institute Genome Sequencing Center for Infectious Disease"/>
            <person name="Earl A."/>
            <person name="Russ C."/>
            <person name="Gilmore M."/>
            <person name="Surin D."/>
            <person name="Walker B."/>
            <person name="Young S."/>
            <person name="Zeng Q."/>
            <person name="Gargeya S."/>
            <person name="Fitzgerald M."/>
            <person name="Haas B."/>
            <person name="Abouelleil A."/>
            <person name="Allen A.W."/>
            <person name="Alvarado L."/>
            <person name="Arachchi H.M."/>
            <person name="Berlin A.M."/>
            <person name="Chapman S.B."/>
            <person name="Gainer-Dewar J."/>
            <person name="Goldberg J."/>
            <person name="Griggs A."/>
            <person name="Gujja S."/>
            <person name="Hansen M."/>
            <person name="Howarth C."/>
            <person name="Imamovic A."/>
            <person name="Ireland A."/>
            <person name="Larimer J."/>
            <person name="McCowan C."/>
            <person name="Murphy C."/>
            <person name="Pearson M."/>
            <person name="Poon T.W."/>
            <person name="Priest M."/>
            <person name="Roberts A."/>
            <person name="Saif S."/>
            <person name="Shea T."/>
            <person name="Sisk P."/>
            <person name="Sykes S."/>
            <person name="Wortman J."/>
            <person name="Nusbaum C."/>
            <person name="Birren B."/>
        </authorList>
    </citation>
    <scope>NUCLEOTIDE SEQUENCE [LARGE SCALE GENOMIC DNA]</scope>
    <source>
        <strain evidence="2 3">ATCC 43076</strain>
    </source>
</reference>
<accession>S0JLM8</accession>
<keyword evidence="1" id="KW-0472">Membrane</keyword>
<feature type="transmembrane region" description="Helical" evidence="1">
    <location>
        <begin position="100"/>
        <end position="117"/>
    </location>
</feature>
<evidence type="ECO:0000256" key="1">
    <source>
        <dbReference type="SAM" id="Phobius"/>
    </source>
</evidence>
<dbReference type="HOGENOM" id="CLU_034645_0_0_9"/>
<dbReference type="RefSeq" id="WP_016175154.1">
    <property type="nucleotide sequence ID" value="NZ_KE136389.1"/>
</dbReference>
<feature type="transmembrane region" description="Helical" evidence="1">
    <location>
        <begin position="269"/>
        <end position="291"/>
    </location>
</feature>
<keyword evidence="1" id="KW-1133">Transmembrane helix</keyword>